<protein>
    <submittedName>
        <fullName evidence="5">DNA-directed RNA polymerase sigma-70 factor</fullName>
    </submittedName>
</protein>
<dbReference type="GO" id="GO:0003677">
    <property type="term" value="F:DNA binding"/>
    <property type="evidence" value="ECO:0007669"/>
    <property type="project" value="InterPro"/>
</dbReference>
<comment type="caution">
    <text evidence="5">The sequence shown here is derived from an EMBL/GenBank/DDBJ whole genome shotgun (WGS) entry which is preliminary data.</text>
</comment>
<dbReference type="InterPro" id="IPR013324">
    <property type="entry name" value="RNA_pol_sigma_r3/r4-like"/>
</dbReference>
<dbReference type="InterPro" id="IPR039425">
    <property type="entry name" value="RNA_pol_sigma-70-like"/>
</dbReference>
<dbReference type="Pfam" id="PF08281">
    <property type="entry name" value="Sigma70_r4_2"/>
    <property type="match status" value="1"/>
</dbReference>
<dbReference type="InterPro" id="IPR014284">
    <property type="entry name" value="RNA_pol_sigma-70_dom"/>
</dbReference>
<dbReference type="NCBIfam" id="TIGR02937">
    <property type="entry name" value="sigma70-ECF"/>
    <property type="match status" value="1"/>
</dbReference>
<evidence type="ECO:0000313" key="6">
    <source>
        <dbReference type="Proteomes" id="UP000662572"/>
    </source>
</evidence>
<evidence type="ECO:0000256" key="2">
    <source>
        <dbReference type="ARBA" id="ARBA00023082"/>
    </source>
</evidence>
<feature type="domain" description="RNA polymerase sigma factor 70 region 4 type 2" evidence="4">
    <location>
        <begin position="80"/>
        <end position="130"/>
    </location>
</feature>
<sequence>MQDAWIRLEKLNTPKPADSPDIQNPVAYIRRMIANLIIDRQRQFSAQARVFTAQEVPETIVSDTPSPFQVLASQQEFAVLQQAIRDLPDRSRQVFLLYRGQGLSMKEVAAQLQISPRTVENHLAFALSHCRKRLREVGRNA</sequence>
<dbReference type="AlphaFoldDB" id="A0A918UTX2"/>
<organism evidence="5 6">
    <name type="scientific">Asticcacaulis endophyticus</name>
    <dbReference type="NCBI Taxonomy" id="1395890"/>
    <lineage>
        <taxon>Bacteria</taxon>
        <taxon>Pseudomonadati</taxon>
        <taxon>Pseudomonadota</taxon>
        <taxon>Alphaproteobacteria</taxon>
        <taxon>Caulobacterales</taxon>
        <taxon>Caulobacteraceae</taxon>
        <taxon>Asticcacaulis</taxon>
    </lineage>
</organism>
<keyword evidence="5" id="KW-0240">DNA-directed RNA polymerase</keyword>
<gene>
    <name evidence="5" type="ORF">GCM10011273_18680</name>
</gene>
<dbReference type="PANTHER" id="PTHR43133">
    <property type="entry name" value="RNA POLYMERASE ECF-TYPE SIGMA FACTO"/>
    <property type="match status" value="1"/>
</dbReference>
<evidence type="ECO:0000256" key="3">
    <source>
        <dbReference type="ARBA" id="ARBA00023163"/>
    </source>
</evidence>
<keyword evidence="6" id="KW-1185">Reference proteome</keyword>
<dbReference type="InterPro" id="IPR013249">
    <property type="entry name" value="RNA_pol_sigma70_r4_t2"/>
</dbReference>
<name>A0A918UTX2_9CAUL</name>
<keyword evidence="1" id="KW-0805">Transcription regulation</keyword>
<dbReference type="SUPFAM" id="SSF88659">
    <property type="entry name" value="Sigma3 and sigma4 domains of RNA polymerase sigma factors"/>
    <property type="match status" value="1"/>
</dbReference>
<dbReference type="EMBL" id="BMZB01000002">
    <property type="protein sequence ID" value="GGZ32731.1"/>
    <property type="molecule type" value="Genomic_DNA"/>
</dbReference>
<proteinExistence type="predicted"/>
<dbReference type="GO" id="GO:0016987">
    <property type="term" value="F:sigma factor activity"/>
    <property type="evidence" value="ECO:0007669"/>
    <property type="project" value="UniProtKB-KW"/>
</dbReference>
<dbReference type="Gene3D" id="1.10.10.10">
    <property type="entry name" value="Winged helix-like DNA-binding domain superfamily/Winged helix DNA-binding domain"/>
    <property type="match status" value="1"/>
</dbReference>
<reference evidence="5" key="1">
    <citation type="journal article" date="2014" name="Int. J. Syst. Evol. Microbiol.">
        <title>Complete genome sequence of Corynebacterium casei LMG S-19264T (=DSM 44701T), isolated from a smear-ripened cheese.</title>
        <authorList>
            <consortium name="US DOE Joint Genome Institute (JGI-PGF)"/>
            <person name="Walter F."/>
            <person name="Albersmeier A."/>
            <person name="Kalinowski J."/>
            <person name="Ruckert C."/>
        </authorList>
    </citation>
    <scope>NUCLEOTIDE SEQUENCE</scope>
    <source>
        <strain evidence="5">KCTC 32296</strain>
    </source>
</reference>
<dbReference type="Proteomes" id="UP000662572">
    <property type="component" value="Unassembled WGS sequence"/>
</dbReference>
<reference evidence="5" key="2">
    <citation type="submission" date="2020-09" db="EMBL/GenBank/DDBJ databases">
        <authorList>
            <person name="Sun Q."/>
            <person name="Kim S."/>
        </authorList>
    </citation>
    <scope>NUCLEOTIDE SEQUENCE</scope>
    <source>
        <strain evidence="5">KCTC 32296</strain>
    </source>
</reference>
<dbReference type="PANTHER" id="PTHR43133:SF63">
    <property type="entry name" value="RNA POLYMERASE SIGMA FACTOR FECI-RELATED"/>
    <property type="match status" value="1"/>
</dbReference>
<dbReference type="GO" id="GO:0006352">
    <property type="term" value="P:DNA-templated transcription initiation"/>
    <property type="evidence" value="ECO:0007669"/>
    <property type="project" value="InterPro"/>
</dbReference>
<evidence type="ECO:0000259" key="4">
    <source>
        <dbReference type="Pfam" id="PF08281"/>
    </source>
</evidence>
<dbReference type="GO" id="GO:0000428">
    <property type="term" value="C:DNA-directed RNA polymerase complex"/>
    <property type="evidence" value="ECO:0007669"/>
    <property type="project" value="UniProtKB-KW"/>
</dbReference>
<keyword evidence="3" id="KW-0804">Transcription</keyword>
<dbReference type="InterPro" id="IPR036388">
    <property type="entry name" value="WH-like_DNA-bd_sf"/>
</dbReference>
<evidence type="ECO:0000256" key="1">
    <source>
        <dbReference type="ARBA" id="ARBA00023015"/>
    </source>
</evidence>
<evidence type="ECO:0000313" key="5">
    <source>
        <dbReference type="EMBL" id="GGZ32731.1"/>
    </source>
</evidence>
<keyword evidence="2" id="KW-0731">Sigma factor</keyword>
<dbReference type="CDD" id="cd06171">
    <property type="entry name" value="Sigma70_r4"/>
    <property type="match status" value="1"/>
</dbReference>
<accession>A0A918UTX2</accession>